<dbReference type="PANTHER" id="PTHR30026:SF21">
    <property type="entry name" value="SLR1270 PROTEIN"/>
    <property type="match status" value="1"/>
</dbReference>
<evidence type="ECO:0000256" key="2">
    <source>
        <dbReference type="ARBA" id="ARBA00007613"/>
    </source>
</evidence>
<dbReference type="KEGG" id="aram:KAR29_12410"/>
<feature type="chain" id="PRO_5040415052" evidence="9">
    <location>
        <begin position="25"/>
        <end position="453"/>
    </location>
</feature>
<keyword evidence="6" id="KW-0472">Membrane</keyword>
<evidence type="ECO:0000256" key="1">
    <source>
        <dbReference type="ARBA" id="ARBA00004442"/>
    </source>
</evidence>
<dbReference type="GO" id="GO:0009279">
    <property type="term" value="C:cell outer membrane"/>
    <property type="evidence" value="ECO:0007669"/>
    <property type="project" value="UniProtKB-SubCell"/>
</dbReference>
<proteinExistence type="inferred from homology"/>
<keyword evidence="5" id="KW-0812">Transmembrane</keyword>
<keyword evidence="4" id="KW-1134">Transmembrane beta strand</keyword>
<protein>
    <submittedName>
        <fullName evidence="10">TolC family protein</fullName>
    </submittedName>
</protein>
<keyword evidence="11" id="KW-1185">Reference proteome</keyword>
<evidence type="ECO:0000256" key="7">
    <source>
        <dbReference type="ARBA" id="ARBA00023237"/>
    </source>
</evidence>
<dbReference type="RefSeq" id="WP_274373306.1">
    <property type="nucleotide sequence ID" value="NZ_CP072943.1"/>
</dbReference>
<accession>A0A9Q7EYK0</accession>
<comment type="similarity">
    <text evidence="2">Belongs to the outer membrane factor (OMF) (TC 1.B.17) family.</text>
</comment>
<comment type="subcellular location">
    <subcellularLocation>
        <location evidence="1">Cell outer membrane</location>
    </subcellularLocation>
</comment>
<evidence type="ECO:0000256" key="9">
    <source>
        <dbReference type="SAM" id="SignalP"/>
    </source>
</evidence>
<sequence>MSRHRFLSALLAVLLVSAVPPAGAGQPLSLEEALSLALESNLEVLSAREERARAEGLYRAARSGLVPTVSLTGSHSRQHATSSRPDEETVGALTLSQWIYAGGVVRAGERQALANLERATLTASDSEEAVALKVYEAFCSVLLARADLETAREALTYAEGFLAELTKRREVGLSTNLDVNRAEQQAATSRSDLLQATNALDAARIDLFTLLRLEPDAERDIVGDLEMESFSIDLLTRLRLEPSGERHVADSLERASFFGDREASVERALTLRPDLVGLRTDLAIQKEEIEITRGGLRPTVKLNASYGAKDDSSRGGADDDEWTATLNVEVPLFDGGLTKGKVEEAQARLRQIENDVTSREESIRAEIAQAYLNLENAAALVDVARRNLGIAEESLRLADVGYREGVNVQLDVLDARTSLTEARQKLAEALKNYRVYRARLWRAEGTLREKVLD</sequence>
<gene>
    <name evidence="10" type="ORF">KAR29_12410</name>
</gene>
<dbReference type="InterPro" id="IPR003423">
    <property type="entry name" value="OMP_efflux"/>
</dbReference>
<evidence type="ECO:0000256" key="5">
    <source>
        <dbReference type="ARBA" id="ARBA00022692"/>
    </source>
</evidence>
<organism evidence="10 11">
    <name type="scientific">Aminithiophilus ramosus</name>
    <dbReference type="NCBI Taxonomy" id="3029084"/>
    <lineage>
        <taxon>Bacteria</taxon>
        <taxon>Thermotogati</taxon>
        <taxon>Synergistota</taxon>
        <taxon>Synergistia</taxon>
        <taxon>Synergistales</taxon>
        <taxon>Aminithiophilaceae</taxon>
        <taxon>Aminithiophilus</taxon>
    </lineage>
</organism>
<feature type="signal peptide" evidence="9">
    <location>
        <begin position="1"/>
        <end position="24"/>
    </location>
</feature>
<dbReference type="SUPFAM" id="SSF56954">
    <property type="entry name" value="Outer membrane efflux proteins (OEP)"/>
    <property type="match status" value="1"/>
</dbReference>
<dbReference type="PANTHER" id="PTHR30026">
    <property type="entry name" value="OUTER MEMBRANE PROTEIN TOLC"/>
    <property type="match status" value="1"/>
</dbReference>
<dbReference type="Pfam" id="PF02321">
    <property type="entry name" value="OEP"/>
    <property type="match status" value="2"/>
</dbReference>
<evidence type="ECO:0000256" key="4">
    <source>
        <dbReference type="ARBA" id="ARBA00022452"/>
    </source>
</evidence>
<dbReference type="GO" id="GO:0015562">
    <property type="term" value="F:efflux transmembrane transporter activity"/>
    <property type="evidence" value="ECO:0007669"/>
    <property type="project" value="InterPro"/>
</dbReference>
<evidence type="ECO:0000256" key="6">
    <source>
        <dbReference type="ARBA" id="ARBA00023136"/>
    </source>
</evidence>
<evidence type="ECO:0000256" key="8">
    <source>
        <dbReference type="SAM" id="Coils"/>
    </source>
</evidence>
<evidence type="ECO:0000313" key="10">
    <source>
        <dbReference type="EMBL" id="QTX32096.1"/>
    </source>
</evidence>
<name>A0A9Q7EYK0_9BACT</name>
<dbReference type="Gene3D" id="1.20.1600.10">
    <property type="entry name" value="Outer membrane efflux proteins (OEP)"/>
    <property type="match status" value="1"/>
</dbReference>
<reference evidence="11" key="1">
    <citation type="submission" date="2021-04" db="EMBL/GenBank/DDBJ databases">
        <title>A novel Synergistetes isolate from a pyrite-forming mixed culture.</title>
        <authorList>
            <person name="Bunk B."/>
            <person name="Sproer C."/>
            <person name="Spring S."/>
            <person name="Pester M."/>
        </authorList>
    </citation>
    <scope>NUCLEOTIDE SEQUENCE [LARGE SCALE GENOMIC DNA]</scope>
    <source>
        <strain evidence="11">J.5.4.2-T.3.5.2</strain>
    </source>
</reference>
<keyword evidence="9" id="KW-0732">Signal</keyword>
<evidence type="ECO:0000256" key="3">
    <source>
        <dbReference type="ARBA" id="ARBA00022448"/>
    </source>
</evidence>
<dbReference type="InterPro" id="IPR051906">
    <property type="entry name" value="TolC-like"/>
</dbReference>
<keyword evidence="3" id="KW-0813">Transport</keyword>
<evidence type="ECO:0000313" key="11">
    <source>
        <dbReference type="Proteomes" id="UP000671879"/>
    </source>
</evidence>
<keyword evidence="7" id="KW-0998">Cell outer membrane</keyword>
<dbReference type="EMBL" id="CP072943">
    <property type="protein sequence ID" value="QTX32096.1"/>
    <property type="molecule type" value="Genomic_DNA"/>
</dbReference>
<keyword evidence="8" id="KW-0175">Coiled coil</keyword>
<dbReference type="GO" id="GO:0015288">
    <property type="term" value="F:porin activity"/>
    <property type="evidence" value="ECO:0007669"/>
    <property type="project" value="TreeGrafter"/>
</dbReference>
<dbReference type="GO" id="GO:1990281">
    <property type="term" value="C:efflux pump complex"/>
    <property type="evidence" value="ECO:0007669"/>
    <property type="project" value="TreeGrafter"/>
</dbReference>
<dbReference type="AlphaFoldDB" id="A0A9Q7EYK0"/>
<dbReference type="Proteomes" id="UP000671879">
    <property type="component" value="Chromosome"/>
</dbReference>
<feature type="coiled-coil region" evidence="8">
    <location>
        <begin position="412"/>
        <end position="439"/>
    </location>
</feature>